<dbReference type="RefSeq" id="WP_091686145.1">
    <property type="nucleotide sequence ID" value="NZ_BAABFM010000014.1"/>
</dbReference>
<evidence type="ECO:0000259" key="1">
    <source>
        <dbReference type="Pfam" id="PF13649"/>
    </source>
</evidence>
<dbReference type="SUPFAM" id="SSF53335">
    <property type="entry name" value="S-adenosyl-L-methionine-dependent methyltransferases"/>
    <property type="match status" value="1"/>
</dbReference>
<dbReference type="Gene3D" id="2.20.25.110">
    <property type="entry name" value="S-adenosyl-L-methionine-dependent methyltransferases"/>
    <property type="match status" value="1"/>
</dbReference>
<keyword evidence="2" id="KW-0489">Methyltransferase</keyword>
<evidence type="ECO:0000313" key="2">
    <source>
        <dbReference type="EMBL" id="SFO19158.1"/>
    </source>
</evidence>
<dbReference type="GO" id="GO:0032259">
    <property type="term" value="P:methylation"/>
    <property type="evidence" value="ECO:0007669"/>
    <property type="project" value="UniProtKB-KW"/>
</dbReference>
<dbReference type="STRING" id="1527.SAMN04489757_11259"/>
<organism evidence="2 3">
    <name type="scientific">Anaerocolumna aminovalerica</name>
    <dbReference type="NCBI Taxonomy" id="1527"/>
    <lineage>
        <taxon>Bacteria</taxon>
        <taxon>Bacillati</taxon>
        <taxon>Bacillota</taxon>
        <taxon>Clostridia</taxon>
        <taxon>Lachnospirales</taxon>
        <taxon>Lachnospiraceae</taxon>
        <taxon>Anaerocolumna</taxon>
    </lineage>
</organism>
<keyword evidence="2" id="KW-0830">Ubiquinone</keyword>
<accession>A0A1I5F5T3</accession>
<protein>
    <submittedName>
        <fullName evidence="2">Ubiquinone/menaquinone biosynthesis C-methylase UbiE</fullName>
    </submittedName>
</protein>
<name>A0A1I5F5T3_9FIRM</name>
<dbReference type="Proteomes" id="UP000198806">
    <property type="component" value="Unassembled WGS sequence"/>
</dbReference>
<evidence type="ECO:0000313" key="3">
    <source>
        <dbReference type="Proteomes" id="UP000198806"/>
    </source>
</evidence>
<dbReference type="InterPro" id="IPR029063">
    <property type="entry name" value="SAM-dependent_MTases_sf"/>
</dbReference>
<dbReference type="Gene3D" id="3.40.50.150">
    <property type="entry name" value="Vaccinia Virus protein VP39"/>
    <property type="match status" value="1"/>
</dbReference>
<proteinExistence type="predicted"/>
<dbReference type="CDD" id="cd02440">
    <property type="entry name" value="AdoMet_MTases"/>
    <property type="match status" value="1"/>
</dbReference>
<keyword evidence="2" id="KW-0808">Transferase</keyword>
<feature type="domain" description="Methyltransferase" evidence="1">
    <location>
        <begin position="58"/>
        <end position="158"/>
    </location>
</feature>
<dbReference type="Pfam" id="PF13649">
    <property type="entry name" value="Methyltransf_25"/>
    <property type="match status" value="1"/>
</dbReference>
<keyword evidence="3" id="KW-1185">Reference proteome</keyword>
<dbReference type="AlphaFoldDB" id="A0A1I5F5T3"/>
<reference evidence="2 3" key="1">
    <citation type="submission" date="2016-10" db="EMBL/GenBank/DDBJ databases">
        <authorList>
            <person name="de Groot N.N."/>
        </authorList>
    </citation>
    <scope>NUCLEOTIDE SEQUENCE [LARGE SCALE GENOMIC DNA]</scope>
    <source>
        <strain evidence="2 3">DSM 1283</strain>
    </source>
</reference>
<dbReference type="EMBL" id="FOWD01000012">
    <property type="protein sequence ID" value="SFO19158.1"/>
    <property type="molecule type" value="Genomic_DNA"/>
</dbReference>
<dbReference type="OrthoDB" id="9804312at2"/>
<sequence>MKYYFEVFKDILQLYEHTIEEVEFYDGHFVEMYDLMDGVPEEIELYGMEALKGEGREVLELCCGNGRITTKLAEMGLLVDGYDLSDSMLEKLHNRLRHLPKNIHKRIHCEKGDIFTADFRKEYDLVILPATTICILADDEERLIQLMNKIRACLKPSGRFIFDYRCDFGDTKYKSDMMTITKKEDNNTSLIIMQEFVNYIQGRAIANFYGQDIDNHSHMKQYISYTDKKIIVPEDVVSMLNSAGMVIERQQVIPIDNYDINFVIAKKGDSHG</sequence>
<dbReference type="InterPro" id="IPR041698">
    <property type="entry name" value="Methyltransf_25"/>
</dbReference>
<dbReference type="GO" id="GO:0008168">
    <property type="term" value="F:methyltransferase activity"/>
    <property type="evidence" value="ECO:0007669"/>
    <property type="project" value="UniProtKB-KW"/>
</dbReference>
<gene>
    <name evidence="2" type="ORF">SAMN04489757_11259</name>
</gene>